<dbReference type="InterPro" id="IPR001466">
    <property type="entry name" value="Beta-lactam-related"/>
</dbReference>
<dbReference type="GO" id="GO:0016787">
    <property type="term" value="F:hydrolase activity"/>
    <property type="evidence" value="ECO:0007669"/>
    <property type="project" value="UniProtKB-KW"/>
</dbReference>
<dbReference type="InterPro" id="IPR050789">
    <property type="entry name" value="Diverse_Enzym_Activities"/>
</dbReference>
<proteinExistence type="predicted"/>
<gene>
    <name evidence="2" type="ORF">HF576_01445</name>
</gene>
<dbReference type="PANTHER" id="PTHR43283">
    <property type="entry name" value="BETA-LACTAMASE-RELATED"/>
    <property type="match status" value="1"/>
</dbReference>
<organism evidence="2 3">
    <name type="scientific">Microbacterium salsuginis</name>
    <dbReference type="NCBI Taxonomy" id="2722803"/>
    <lineage>
        <taxon>Bacteria</taxon>
        <taxon>Bacillati</taxon>
        <taxon>Actinomycetota</taxon>
        <taxon>Actinomycetes</taxon>
        <taxon>Micrococcales</taxon>
        <taxon>Microbacteriaceae</taxon>
        <taxon>Microbacterium</taxon>
    </lineage>
</organism>
<dbReference type="EMBL" id="JABACI010000001">
    <property type="protein sequence ID" value="NLP82503.1"/>
    <property type="molecule type" value="Genomic_DNA"/>
</dbReference>
<evidence type="ECO:0000259" key="1">
    <source>
        <dbReference type="Pfam" id="PF00144"/>
    </source>
</evidence>
<comment type="caution">
    <text evidence="2">The sequence shown here is derived from an EMBL/GenBank/DDBJ whole genome shotgun (WGS) entry which is preliminary data.</text>
</comment>
<dbReference type="Proteomes" id="UP001429745">
    <property type="component" value="Unassembled WGS sequence"/>
</dbReference>
<keyword evidence="2" id="KW-0378">Hydrolase</keyword>
<evidence type="ECO:0000313" key="3">
    <source>
        <dbReference type="Proteomes" id="UP001429745"/>
    </source>
</evidence>
<dbReference type="SUPFAM" id="SSF56601">
    <property type="entry name" value="beta-lactamase/transpeptidase-like"/>
    <property type="match status" value="1"/>
</dbReference>
<dbReference type="PANTHER" id="PTHR43283:SF7">
    <property type="entry name" value="BETA-LACTAMASE-RELATED DOMAIN-CONTAINING PROTEIN"/>
    <property type="match status" value="1"/>
</dbReference>
<dbReference type="InterPro" id="IPR012338">
    <property type="entry name" value="Beta-lactam/transpept-like"/>
</dbReference>
<evidence type="ECO:0000313" key="2">
    <source>
        <dbReference type="EMBL" id="NLP82503.1"/>
    </source>
</evidence>
<keyword evidence="3" id="KW-1185">Reference proteome</keyword>
<sequence>MLILTAAPGLLTGCHTVADAGPSARDSAHEQLVESAAAADSTCVSVAEGDTTIVSDGDPDGDPVRAFSITKSVTSLLIGIAQDEGHLEISDPVADFVSDWQNTSSAAVTIRDLLTNTSGREWDSRTDYREMALQADDKTAFALGLGQDADPGEEWIYNNSAVQVLEAVLEAATGMAVDEFAQTRLFEPLGLTGTRLEHDGTGNANVFAGLWTTCADLSSLGRLLLDDGMVDGRRVISEEFLDEAVGGPSTDLNAAYGLLWWLNRPGPAVAPEVATSARGGAIEGPLVPAAPEDTFWALGFHDQILMVVPSLDAVAVRLGEKPPSGSGFGLRAFSEGVLQVVREG</sequence>
<feature type="domain" description="Beta-lactamase-related" evidence="1">
    <location>
        <begin position="64"/>
        <end position="324"/>
    </location>
</feature>
<reference evidence="2 3" key="1">
    <citation type="submission" date="2020-04" db="EMBL/GenBank/DDBJ databases">
        <title>CFH 90308 Microbacterium sp.</title>
        <authorList>
            <person name="Nie G."/>
            <person name="Ming H."/>
            <person name="Xia T."/>
        </authorList>
    </citation>
    <scope>NUCLEOTIDE SEQUENCE [LARGE SCALE GENOMIC DNA]</scope>
    <source>
        <strain evidence="2 3">CFH 90308</strain>
    </source>
</reference>
<accession>A0ABX1K823</accession>
<dbReference type="Pfam" id="PF00144">
    <property type="entry name" value="Beta-lactamase"/>
    <property type="match status" value="1"/>
</dbReference>
<name>A0ABX1K823_9MICO</name>
<dbReference type="Gene3D" id="3.40.710.10">
    <property type="entry name" value="DD-peptidase/beta-lactamase superfamily"/>
    <property type="match status" value="1"/>
</dbReference>
<dbReference type="RefSeq" id="WP_168911005.1">
    <property type="nucleotide sequence ID" value="NZ_JABACI010000001.1"/>
</dbReference>
<protein>
    <submittedName>
        <fullName evidence="2">Serine hydrolase</fullName>
    </submittedName>
</protein>